<dbReference type="GO" id="GO:0046983">
    <property type="term" value="F:protein dimerization activity"/>
    <property type="evidence" value="ECO:0007669"/>
    <property type="project" value="InterPro"/>
</dbReference>
<name>A0A6N2NBV1_SALVM</name>
<dbReference type="InterPro" id="IPR003656">
    <property type="entry name" value="Znf_BED"/>
</dbReference>
<dbReference type="InterPro" id="IPR008906">
    <property type="entry name" value="HATC_C_dom"/>
</dbReference>
<evidence type="ECO:0000256" key="6">
    <source>
        <dbReference type="ARBA" id="ARBA00023125"/>
    </source>
</evidence>
<reference evidence="11" key="1">
    <citation type="submission" date="2019-03" db="EMBL/GenBank/DDBJ databases">
        <authorList>
            <person name="Mank J."/>
            <person name="Almeida P."/>
        </authorList>
    </citation>
    <scope>NUCLEOTIDE SEQUENCE</scope>
    <source>
        <strain evidence="11">78183</strain>
    </source>
</reference>
<dbReference type="SUPFAM" id="SSF53098">
    <property type="entry name" value="Ribonuclease H-like"/>
    <property type="match status" value="1"/>
</dbReference>
<evidence type="ECO:0008006" key="12">
    <source>
        <dbReference type="Google" id="ProtNLM"/>
    </source>
</evidence>
<dbReference type="PANTHER" id="PTHR46481:SF7">
    <property type="entry name" value="ZINC FINGER BED DOMAIN-CONTAINING PROTEIN RICESLEEPER 2-LIKE"/>
    <property type="match status" value="1"/>
</dbReference>
<organism evidence="11">
    <name type="scientific">Salix viminalis</name>
    <name type="common">Common osier</name>
    <name type="synonym">Basket willow</name>
    <dbReference type="NCBI Taxonomy" id="40686"/>
    <lineage>
        <taxon>Eukaryota</taxon>
        <taxon>Viridiplantae</taxon>
        <taxon>Streptophyta</taxon>
        <taxon>Embryophyta</taxon>
        <taxon>Tracheophyta</taxon>
        <taxon>Spermatophyta</taxon>
        <taxon>Magnoliopsida</taxon>
        <taxon>eudicotyledons</taxon>
        <taxon>Gunneridae</taxon>
        <taxon>Pentapetalae</taxon>
        <taxon>rosids</taxon>
        <taxon>fabids</taxon>
        <taxon>Malpighiales</taxon>
        <taxon>Salicaceae</taxon>
        <taxon>Saliceae</taxon>
        <taxon>Salix</taxon>
    </lineage>
</organism>
<keyword evidence="8" id="KW-0539">Nucleus</keyword>
<dbReference type="GO" id="GO:0005634">
    <property type="term" value="C:nucleus"/>
    <property type="evidence" value="ECO:0007669"/>
    <property type="project" value="UniProtKB-SubCell"/>
</dbReference>
<evidence type="ECO:0000256" key="4">
    <source>
        <dbReference type="ARBA" id="ARBA00022833"/>
    </source>
</evidence>
<dbReference type="GO" id="GO:0003677">
    <property type="term" value="F:DNA binding"/>
    <property type="evidence" value="ECO:0007669"/>
    <property type="project" value="UniProtKB-KW"/>
</dbReference>
<gene>
    <name evidence="11" type="ORF">SVIM_LOCUS492561</name>
</gene>
<feature type="domain" description="HAT C-terminal dimerisation" evidence="10">
    <location>
        <begin position="324"/>
        <end position="367"/>
    </location>
</feature>
<evidence type="ECO:0000256" key="2">
    <source>
        <dbReference type="ARBA" id="ARBA00022723"/>
    </source>
</evidence>
<keyword evidence="3" id="KW-0863">Zinc-finger</keyword>
<evidence type="ECO:0000313" key="11">
    <source>
        <dbReference type="EMBL" id="VFU64236.1"/>
    </source>
</evidence>
<keyword evidence="7" id="KW-0804">Transcription</keyword>
<comment type="subcellular location">
    <subcellularLocation>
        <location evidence="1">Nucleus</location>
    </subcellularLocation>
</comment>
<dbReference type="GO" id="GO:0008270">
    <property type="term" value="F:zinc ion binding"/>
    <property type="evidence" value="ECO:0007669"/>
    <property type="project" value="UniProtKB-KW"/>
</dbReference>
<evidence type="ECO:0000256" key="1">
    <source>
        <dbReference type="ARBA" id="ARBA00004123"/>
    </source>
</evidence>
<evidence type="ECO:0000256" key="5">
    <source>
        <dbReference type="ARBA" id="ARBA00023015"/>
    </source>
</evidence>
<evidence type="ECO:0000259" key="10">
    <source>
        <dbReference type="Pfam" id="PF05699"/>
    </source>
</evidence>
<keyword evidence="6" id="KW-0238">DNA-binding</keyword>
<keyword evidence="2" id="KW-0479">Metal-binding</keyword>
<dbReference type="EMBL" id="CAADRP010002261">
    <property type="protein sequence ID" value="VFU64236.1"/>
    <property type="molecule type" value="Genomic_DNA"/>
</dbReference>
<evidence type="ECO:0000256" key="3">
    <source>
        <dbReference type="ARBA" id="ARBA00022771"/>
    </source>
</evidence>
<keyword evidence="5" id="KW-0805">Transcription regulation</keyword>
<dbReference type="PANTHER" id="PTHR46481">
    <property type="entry name" value="ZINC FINGER BED DOMAIN-CONTAINING PROTEIN 4"/>
    <property type="match status" value="1"/>
</dbReference>
<dbReference type="InterPro" id="IPR052035">
    <property type="entry name" value="ZnF_BED_domain_contain"/>
</dbReference>
<dbReference type="Pfam" id="PF05699">
    <property type="entry name" value="Dimer_Tnp_hAT"/>
    <property type="match status" value="1"/>
</dbReference>
<dbReference type="Pfam" id="PF02892">
    <property type="entry name" value="zf-BED"/>
    <property type="match status" value="1"/>
</dbReference>
<evidence type="ECO:0000256" key="7">
    <source>
        <dbReference type="ARBA" id="ARBA00023163"/>
    </source>
</evidence>
<evidence type="ECO:0000256" key="8">
    <source>
        <dbReference type="ARBA" id="ARBA00023242"/>
    </source>
</evidence>
<dbReference type="AlphaFoldDB" id="A0A6N2NBV1"/>
<dbReference type="InterPro" id="IPR012337">
    <property type="entry name" value="RNaseH-like_sf"/>
</dbReference>
<proteinExistence type="predicted"/>
<feature type="domain" description="BED-type" evidence="9">
    <location>
        <begin position="74"/>
        <end position="115"/>
    </location>
</feature>
<dbReference type="SMART" id="SM00614">
    <property type="entry name" value="ZnF_BED"/>
    <property type="match status" value="1"/>
</dbReference>
<sequence length="406" mass="45705">MNFGTGSVSGRAAANQMEWTVNNAFKTYKDMDHPKSMMDVALIQNVDPIDIGLGSSEKGTTVVPTKRKKTMTSVYLKFFETAPDGKSRRCKFCGQSYSIATATGNLGRHLSNRHPGYDKSGDSVTSSAPQPITVVKKAQQQGKQQMDYDHLNWLLIKWLILASLPPSTLEEKWLENSFKFLNPSIQLWSGEQYKAVFREVFRSMQEDVKATLEQVSSKVSIILDFWSSYEQIFYMSVTCQWIDENWSFQQVLLDICQIPYPCGGSEIYHGKEFPSHMLRLAKNAAEEMATKVQRYTTQSPKSRCPGVVEGQQHALSTPFSDGPDFLAVQPTSIAPEDLFCSKGDEIDKQRFCMPHDSTQAILCIRSWTQGGIKLKYKSTEIDYERLMELAAATTADNTAGLDKKQK</sequence>
<protein>
    <recommendedName>
        <fullName evidence="12">BED-type domain-containing protein</fullName>
    </recommendedName>
</protein>
<accession>A0A6N2NBV1</accession>
<keyword evidence="4" id="KW-0862">Zinc</keyword>
<evidence type="ECO:0000259" key="9">
    <source>
        <dbReference type="Pfam" id="PF02892"/>
    </source>
</evidence>